<dbReference type="RefSeq" id="WP_306975803.1">
    <property type="nucleotide sequence ID" value="NZ_JAUSTQ010000004.1"/>
</dbReference>
<protein>
    <submittedName>
        <fullName evidence="2">Cobalamin biosynthesis protein CobT</fullName>
    </submittedName>
</protein>
<evidence type="ECO:0000256" key="1">
    <source>
        <dbReference type="SAM" id="MobiDB-lite"/>
    </source>
</evidence>
<gene>
    <name evidence="2" type="ORF">J2S77_001340</name>
</gene>
<dbReference type="EMBL" id="JAUSTQ010000004">
    <property type="protein sequence ID" value="MDQ0159376.1"/>
    <property type="molecule type" value="Genomic_DNA"/>
</dbReference>
<feature type="compositionally biased region" description="Low complexity" evidence="1">
    <location>
        <begin position="84"/>
        <end position="110"/>
    </location>
</feature>
<reference evidence="2 3" key="1">
    <citation type="submission" date="2023-07" db="EMBL/GenBank/DDBJ databases">
        <title>Genomic Encyclopedia of Type Strains, Phase IV (KMG-IV): sequencing the most valuable type-strain genomes for metagenomic binning, comparative biology and taxonomic classification.</title>
        <authorList>
            <person name="Goeker M."/>
        </authorList>
    </citation>
    <scope>NUCLEOTIDE SEQUENCE [LARGE SCALE GENOMIC DNA]</scope>
    <source>
        <strain evidence="2 3">DSM 16460</strain>
    </source>
</reference>
<name>A0ABT9VEL2_9BACI</name>
<evidence type="ECO:0000313" key="2">
    <source>
        <dbReference type="EMBL" id="MDQ0159376.1"/>
    </source>
</evidence>
<feature type="compositionally biased region" description="Basic and acidic residues" evidence="1">
    <location>
        <begin position="117"/>
        <end position="138"/>
    </location>
</feature>
<feature type="region of interest" description="Disordered" evidence="1">
    <location>
        <begin position="33"/>
        <end position="138"/>
    </location>
</feature>
<evidence type="ECO:0000313" key="3">
    <source>
        <dbReference type="Proteomes" id="UP001224359"/>
    </source>
</evidence>
<accession>A0ABT9VEL2</accession>
<sequence length="180" mass="20141">MIRFLTFTFTTLVTLGLIILVYSFATDQAGEDAVEAKESSGYEEQENTDSDKQSITIGEPEKEEQTEENNQSKENSSSEKNNETGENGDQAEKGNSSNENSQSEEGNQSGTTESEAEERVRESIDLPDEGNYRVEFDHKNDDGDYVVQVFEVVEREEGSHTATYGWYIVDADNGEVESMF</sequence>
<dbReference type="Proteomes" id="UP001224359">
    <property type="component" value="Unassembled WGS sequence"/>
</dbReference>
<organism evidence="2 3">
    <name type="scientific">Alkalibacillus salilacus</name>
    <dbReference type="NCBI Taxonomy" id="284582"/>
    <lineage>
        <taxon>Bacteria</taxon>
        <taxon>Bacillati</taxon>
        <taxon>Bacillota</taxon>
        <taxon>Bacilli</taxon>
        <taxon>Bacillales</taxon>
        <taxon>Bacillaceae</taxon>
        <taxon>Alkalibacillus</taxon>
    </lineage>
</organism>
<comment type="caution">
    <text evidence="2">The sequence shown here is derived from an EMBL/GenBank/DDBJ whole genome shotgun (WGS) entry which is preliminary data.</text>
</comment>
<keyword evidence="3" id="KW-1185">Reference proteome</keyword>
<proteinExistence type="predicted"/>